<organism evidence="2 3">
    <name type="scientific">Rhipicephalus microplus</name>
    <name type="common">Cattle tick</name>
    <name type="synonym">Boophilus microplus</name>
    <dbReference type="NCBI Taxonomy" id="6941"/>
    <lineage>
        <taxon>Eukaryota</taxon>
        <taxon>Metazoa</taxon>
        <taxon>Ecdysozoa</taxon>
        <taxon>Arthropoda</taxon>
        <taxon>Chelicerata</taxon>
        <taxon>Arachnida</taxon>
        <taxon>Acari</taxon>
        <taxon>Parasitiformes</taxon>
        <taxon>Ixodida</taxon>
        <taxon>Ixodoidea</taxon>
        <taxon>Ixodidae</taxon>
        <taxon>Rhipicephalinae</taxon>
        <taxon>Rhipicephalus</taxon>
        <taxon>Boophilus</taxon>
    </lineage>
</organism>
<dbReference type="AlphaFoldDB" id="A0A9J6DB27"/>
<feature type="region of interest" description="Disordered" evidence="1">
    <location>
        <begin position="25"/>
        <end position="46"/>
    </location>
</feature>
<accession>A0A9J6DB27</accession>
<protein>
    <submittedName>
        <fullName evidence="2">Uncharacterized protein</fullName>
    </submittedName>
</protein>
<feature type="compositionally biased region" description="Acidic residues" evidence="1">
    <location>
        <begin position="25"/>
        <end position="34"/>
    </location>
</feature>
<gene>
    <name evidence="2" type="ORF">HPB51_019223</name>
</gene>
<dbReference type="EMBL" id="JABSTU010000010">
    <property type="protein sequence ID" value="KAH8019356.1"/>
    <property type="molecule type" value="Genomic_DNA"/>
</dbReference>
<evidence type="ECO:0000256" key="1">
    <source>
        <dbReference type="SAM" id="MobiDB-lite"/>
    </source>
</evidence>
<dbReference type="Proteomes" id="UP000821866">
    <property type="component" value="Chromosome 8"/>
</dbReference>
<sequence length="168" mass="18650">MVRTQSPLHGCSRNVEALLSVIVEEEEEEEEQEESLSGRTGSEHSRNHAVIGAVSHVFPPAQTSAPSRRRSSHIVAAHATVPVQDVAPLRPRCRLIHPLSRELSEEKRRPEPTEHRADMYACVVAVVAPRKGSEHVCSRPRIVEAFFSRGARKAKKTRKPNVPCCLAD</sequence>
<keyword evidence="3" id="KW-1185">Reference proteome</keyword>
<proteinExistence type="predicted"/>
<reference evidence="2" key="1">
    <citation type="journal article" date="2020" name="Cell">
        <title>Large-Scale Comparative Analyses of Tick Genomes Elucidate Their Genetic Diversity and Vector Capacities.</title>
        <authorList>
            <consortium name="Tick Genome and Microbiome Consortium (TIGMIC)"/>
            <person name="Jia N."/>
            <person name="Wang J."/>
            <person name="Shi W."/>
            <person name="Du L."/>
            <person name="Sun Y."/>
            <person name="Zhan W."/>
            <person name="Jiang J.F."/>
            <person name="Wang Q."/>
            <person name="Zhang B."/>
            <person name="Ji P."/>
            <person name="Bell-Sakyi L."/>
            <person name="Cui X.M."/>
            <person name="Yuan T.T."/>
            <person name="Jiang B.G."/>
            <person name="Yang W.F."/>
            <person name="Lam T.T."/>
            <person name="Chang Q.C."/>
            <person name="Ding S.J."/>
            <person name="Wang X.J."/>
            <person name="Zhu J.G."/>
            <person name="Ruan X.D."/>
            <person name="Zhao L."/>
            <person name="Wei J.T."/>
            <person name="Ye R.Z."/>
            <person name="Que T.C."/>
            <person name="Du C.H."/>
            <person name="Zhou Y.H."/>
            <person name="Cheng J.X."/>
            <person name="Dai P.F."/>
            <person name="Guo W.B."/>
            <person name="Han X.H."/>
            <person name="Huang E.J."/>
            <person name="Li L.F."/>
            <person name="Wei W."/>
            <person name="Gao Y.C."/>
            <person name="Liu J.Z."/>
            <person name="Shao H.Z."/>
            <person name="Wang X."/>
            <person name="Wang C.C."/>
            <person name="Yang T.C."/>
            <person name="Huo Q.B."/>
            <person name="Li W."/>
            <person name="Chen H.Y."/>
            <person name="Chen S.E."/>
            <person name="Zhou L.G."/>
            <person name="Ni X.B."/>
            <person name="Tian J.H."/>
            <person name="Sheng Y."/>
            <person name="Liu T."/>
            <person name="Pan Y.S."/>
            <person name="Xia L.Y."/>
            <person name="Li J."/>
            <person name="Zhao F."/>
            <person name="Cao W.C."/>
        </authorList>
    </citation>
    <scope>NUCLEOTIDE SEQUENCE</scope>
    <source>
        <strain evidence="2">Rmic-2018</strain>
    </source>
</reference>
<name>A0A9J6DB27_RHIMP</name>
<comment type="caution">
    <text evidence="2">The sequence shown here is derived from an EMBL/GenBank/DDBJ whole genome shotgun (WGS) entry which is preliminary data.</text>
</comment>
<evidence type="ECO:0000313" key="2">
    <source>
        <dbReference type="EMBL" id="KAH8019356.1"/>
    </source>
</evidence>
<reference evidence="2" key="2">
    <citation type="submission" date="2021-09" db="EMBL/GenBank/DDBJ databases">
        <authorList>
            <person name="Jia N."/>
            <person name="Wang J."/>
            <person name="Shi W."/>
            <person name="Du L."/>
            <person name="Sun Y."/>
            <person name="Zhan W."/>
            <person name="Jiang J."/>
            <person name="Wang Q."/>
            <person name="Zhang B."/>
            <person name="Ji P."/>
            <person name="Sakyi L.B."/>
            <person name="Cui X."/>
            <person name="Yuan T."/>
            <person name="Jiang B."/>
            <person name="Yang W."/>
            <person name="Lam T.T.-Y."/>
            <person name="Chang Q."/>
            <person name="Ding S."/>
            <person name="Wang X."/>
            <person name="Zhu J."/>
            <person name="Ruan X."/>
            <person name="Zhao L."/>
            <person name="Wei J."/>
            <person name="Que T."/>
            <person name="Du C."/>
            <person name="Cheng J."/>
            <person name="Dai P."/>
            <person name="Han X."/>
            <person name="Huang E."/>
            <person name="Gao Y."/>
            <person name="Liu J."/>
            <person name="Shao H."/>
            <person name="Ye R."/>
            <person name="Li L."/>
            <person name="Wei W."/>
            <person name="Wang X."/>
            <person name="Wang C."/>
            <person name="Huo Q."/>
            <person name="Li W."/>
            <person name="Guo W."/>
            <person name="Chen H."/>
            <person name="Chen S."/>
            <person name="Zhou L."/>
            <person name="Zhou L."/>
            <person name="Ni X."/>
            <person name="Tian J."/>
            <person name="Zhou Y."/>
            <person name="Sheng Y."/>
            <person name="Liu T."/>
            <person name="Pan Y."/>
            <person name="Xia L."/>
            <person name="Li J."/>
            <person name="Zhao F."/>
            <person name="Cao W."/>
        </authorList>
    </citation>
    <scope>NUCLEOTIDE SEQUENCE</scope>
    <source>
        <strain evidence="2">Rmic-2018</strain>
        <tissue evidence="2">Larvae</tissue>
    </source>
</reference>
<evidence type="ECO:0000313" key="3">
    <source>
        <dbReference type="Proteomes" id="UP000821866"/>
    </source>
</evidence>